<dbReference type="Proteomes" id="UP000003250">
    <property type="component" value="Unassembled WGS sequence"/>
</dbReference>
<dbReference type="RefSeq" id="WP_008839809.1">
    <property type="nucleotide sequence ID" value="NZ_AHAM01000278.1"/>
</dbReference>
<dbReference type="AlphaFoldDB" id="H0I1A2"/>
<dbReference type="InterPro" id="IPR018727">
    <property type="entry name" value="DUF2267"/>
</dbReference>
<dbReference type="PATRIC" id="fig|1107882.3.peg.6035"/>
<dbReference type="EMBL" id="AHAM01000278">
    <property type="protein sequence ID" value="EHK53264.1"/>
    <property type="molecule type" value="Genomic_DNA"/>
</dbReference>
<name>H0I1A2_9HYPH</name>
<proteinExistence type="predicted"/>
<sequence length="142" mass="16528">MNHTTVSGFTQAAQQAQQWVNELADDLDWDERRAYRLLRSVLHALRDWLSPEEMTDLSAQLPMLIRGAYFEGWKPGDAPVWERKKQDFVTRVEGDFADDMLYNTDAAIAAVFRLLDRHISQGEIVQVRNSMKKSLRQLWPVH</sequence>
<gene>
    <name evidence="1" type="ORF">MAXJ12_31197</name>
</gene>
<organism evidence="1 2">
    <name type="scientific">Mesorhizobium alhagi CCNWXJ12-2</name>
    <dbReference type="NCBI Taxonomy" id="1107882"/>
    <lineage>
        <taxon>Bacteria</taxon>
        <taxon>Pseudomonadati</taxon>
        <taxon>Pseudomonadota</taxon>
        <taxon>Alphaproteobacteria</taxon>
        <taxon>Hyphomicrobiales</taxon>
        <taxon>Phyllobacteriaceae</taxon>
        <taxon>Allomesorhizobium</taxon>
    </lineage>
</organism>
<dbReference type="OrthoDB" id="20942at2"/>
<evidence type="ECO:0000313" key="1">
    <source>
        <dbReference type="EMBL" id="EHK53264.1"/>
    </source>
</evidence>
<evidence type="ECO:0000313" key="2">
    <source>
        <dbReference type="Proteomes" id="UP000003250"/>
    </source>
</evidence>
<reference evidence="1 2" key="1">
    <citation type="journal article" date="2012" name="J. Bacteriol.">
        <title>Draft Genome Sequence of Mesorhizobium alhagi CCNWXJ12-2T, a Novel Salt-Resistant Species Isolated from the Desert of Northwestern China.</title>
        <authorList>
            <person name="Zhou M."/>
            <person name="Chen W."/>
            <person name="Chen H."/>
            <person name="Wei G."/>
        </authorList>
    </citation>
    <scope>NUCLEOTIDE SEQUENCE [LARGE SCALE GENOMIC DNA]</scope>
    <source>
        <strain evidence="1 2">CCNWXJ12-2</strain>
    </source>
</reference>
<dbReference type="InterPro" id="IPR038282">
    <property type="entry name" value="DUF2267_sf"/>
</dbReference>
<accession>H0I1A2</accession>
<dbReference type="Pfam" id="PF10025">
    <property type="entry name" value="DUF2267"/>
    <property type="match status" value="1"/>
</dbReference>
<dbReference type="SUPFAM" id="SSF55961">
    <property type="entry name" value="Bet v1-like"/>
    <property type="match status" value="1"/>
</dbReference>
<evidence type="ECO:0008006" key="3">
    <source>
        <dbReference type="Google" id="ProtNLM"/>
    </source>
</evidence>
<keyword evidence="2" id="KW-1185">Reference proteome</keyword>
<protein>
    <recommendedName>
        <fullName evidence="3">DUF2267 domain-containing protein</fullName>
    </recommendedName>
</protein>
<dbReference type="Gene3D" id="1.10.490.110">
    <property type="entry name" value="Uncharacterized conserved protein DUF2267"/>
    <property type="match status" value="1"/>
</dbReference>